<comment type="caution">
    <text evidence="4">The sequence shown here is derived from an EMBL/GenBank/DDBJ whole genome shotgun (WGS) entry which is preliminary data.</text>
</comment>
<dbReference type="EMBL" id="CAMXCT030000211">
    <property type="protein sequence ID" value="CAL4762855.1"/>
    <property type="molecule type" value="Genomic_DNA"/>
</dbReference>
<keyword evidence="1" id="KW-0479">Metal-binding</keyword>
<protein>
    <submittedName>
        <fullName evidence="5">Craniofacial development protein 2 (p97 bucentaur protein)</fullName>
    </submittedName>
</protein>
<evidence type="ECO:0000313" key="6">
    <source>
        <dbReference type="Proteomes" id="UP001152797"/>
    </source>
</evidence>
<keyword evidence="1" id="KW-0862">Zinc</keyword>
<dbReference type="GO" id="GO:0003676">
    <property type="term" value="F:nucleic acid binding"/>
    <property type="evidence" value="ECO:0007669"/>
    <property type="project" value="InterPro"/>
</dbReference>
<dbReference type="EMBL" id="CAMXCT010000211">
    <property type="protein sequence ID" value="CAI3975543.1"/>
    <property type="molecule type" value="Genomic_DNA"/>
</dbReference>
<dbReference type="PANTHER" id="PTHR19446">
    <property type="entry name" value="REVERSE TRANSCRIPTASES"/>
    <property type="match status" value="1"/>
</dbReference>
<feature type="domain" description="RNase H type-1" evidence="3">
    <location>
        <begin position="89"/>
        <end position="244"/>
    </location>
</feature>
<keyword evidence="6" id="KW-1185">Reference proteome</keyword>
<evidence type="ECO:0000256" key="1">
    <source>
        <dbReference type="PROSITE-ProRule" id="PRU00042"/>
    </source>
</evidence>
<evidence type="ECO:0000259" key="3">
    <source>
        <dbReference type="PROSITE" id="PS50879"/>
    </source>
</evidence>
<dbReference type="PROSITE" id="PS50879">
    <property type="entry name" value="RNASE_H_1"/>
    <property type="match status" value="1"/>
</dbReference>
<dbReference type="InterPro" id="IPR036691">
    <property type="entry name" value="Endo/exonu/phosph_ase_sf"/>
</dbReference>
<reference evidence="5 6" key="2">
    <citation type="submission" date="2024-05" db="EMBL/GenBank/DDBJ databases">
        <authorList>
            <person name="Chen Y."/>
            <person name="Shah S."/>
            <person name="Dougan E. K."/>
            <person name="Thang M."/>
            <person name="Chan C."/>
        </authorList>
    </citation>
    <scope>NUCLEOTIDE SEQUENCE [LARGE SCALE GENOMIC DNA]</scope>
</reference>
<dbReference type="SUPFAM" id="SSF56219">
    <property type="entry name" value="DNase I-like"/>
    <property type="match status" value="1"/>
</dbReference>
<dbReference type="SUPFAM" id="SSF53098">
    <property type="entry name" value="Ribonuclease H-like"/>
    <property type="match status" value="1"/>
</dbReference>
<dbReference type="GO" id="GO:0008270">
    <property type="term" value="F:zinc ion binding"/>
    <property type="evidence" value="ECO:0007669"/>
    <property type="project" value="UniProtKB-KW"/>
</dbReference>
<dbReference type="InterPro" id="IPR036397">
    <property type="entry name" value="RNaseH_sf"/>
</dbReference>
<dbReference type="Gene3D" id="3.30.160.60">
    <property type="entry name" value="Classic Zinc Finger"/>
    <property type="match status" value="1"/>
</dbReference>
<evidence type="ECO:0000313" key="5">
    <source>
        <dbReference type="EMBL" id="CAL4762855.1"/>
    </source>
</evidence>
<dbReference type="InterPro" id="IPR013087">
    <property type="entry name" value="Znf_C2H2_type"/>
</dbReference>
<dbReference type="GO" id="GO:0004523">
    <property type="term" value="F:RNA-DNA hybrid ribonuclease activity"/>
    <property type="evidence" value="ECO:0007669"/>
    <property type="project" value="InterPro"/>
</dbReference>
<dbReference type="InterPro" id="IPR002156">
    <property type="entry name" value="RNaseH_domain"/>
</dbReference>
<dbReference type="InterPro" id="IPR012337">
    <property type="entry name" value="RNaseH-like_sf"/>
</dbReference>
<dbReference type="Proteomes" id="UP001152797">
    <property type="component" value="Unassembled WGS sequence"/>
</dbReference>
<dbReference type="Gene3D" id="3.60.10.10">
    <property type="entry name" value="Endonuclease/exonuclease/phosphatase"/>
    <property type="match status" value="1"/>
</dbReference>
<dbReference type="EMBL" id="CAMXCT020000211">
    <property type="protein sequence ID" value="CAL1128918.1"/>
    <property type="molecule type" value="Genomic_DNA"/>
</dbReference>
<keyword evidence="1" id="KW-0863">Zinc-finger</keyword>
<dbReference type="PROSITE" id="PS50157">
    <property type="entry name" value="ZINC_FINGER_C2H2_2"/>
    <property type="match status" value="1"/>
</dbReference>
<accession>A0A9P1FGP9</accession>
<organism evidence="4">
    <name type="scientific">Cladocopium goreaui</name>
    <dbReference type="NCBI Taxonomy" id="2562237"/>
    <lineage>
        <taxon>Eukaryota</taxon>
        <taxon>Sar</taxon>
        <taxon>Alveolata</taxon>
        <taxon>Dinophyceae</taxon>
        <taxon>Suessiales</taxon>
        <taxon>Symbiodiniaceae</taxon>
        <taxon>Cladocopium</taxon>
    </lineage>
</organism>
<proteinExistence type="predicted"/>
<evidence type="ECO:0000313" key="4">
    <source>
        <dbReference type="EMBL" id="CAI3975543.1"/>
    </source>
</evidence>
<sequence length="1813" mass="204838">MAELHLQEGDALLRPCQEDNSDLLDGWSKQQLQSPVQENNDVMLESLKADLQVLFTEGWKGLNRDFALIPYLHPYAAIASQQVKLDVECHNVFHIFTDGSCKRHNAAWAFVVLCECRLPTHSHLVRIGYAAGMIDDSIGPVRMTATDAEATAIIAGVEYLLACPTIQHAEIFFHYDALAVGHGACGLQNVVQHVDPLSDRQHAARIMMSILQQRASEVTGLHVKAHQGHPWNECADSIAGLVRQGWQPMVQTEFRSGRLLSHQLREWAWIEAKPDSQMPSLAIVLNNSQADPNEGWYDPTLSLEASKWEQGKKGRDMKEDQHHGCRVHRLRFATANVETMEYNGDSDCGSIKANELLRQCQLEHIHICAIQESRARVSRMLTNGPFTRLVAKGCNGQAGVELWLNGEELAKIFHCVFQPEKDVCVWHSSERILAARCQMGTSALEIVVFYAPQRGRSAQEKEQWWKHFKSVLEKRDKRAHLFMLGDGNCSVGSCSGDEIGHHAADLEDEGGELLREICREQKLMIPSTFECWHEGQTYTFTSAHGDRSRIDYILMPQELGASVVRSFIHQDLDLMNGDRDHFPLCLECDIKVGEKDVVRRFNRSPIYHRAEAMKMQQKAAMQDILVNCPSVDWSVDVNDHWNWVRHHLQQKVKDLFPCQKRQQRQLYFSKEAWNVLCSRKEIRKQYRALQREKRILILRAIWKAWKGNVQDSQAEETFRMPLHFLRCQEAVTLEARIRVDHDFKCIKRRDWRQWIKQQLVDKVEKARGVRSAELFKILRPKQMIARSTGKLIRQLPGLCGEDGQWKNNRDAIALEWQTQFGTIENAEEVTAAELLQRSVSRHEDCWQALDLLSVPSLYQLESAIRALQAAKATGLDGLGAEVLQADPVVAAKKLYPILLKAAVRGQGVMEFAGGWLLPLFKGRGNPQNMAGYRAILLESVVSRAFSKAWRPLITEGLARVARPMQWGGRQGLSIEALHLHVHFWKRNAKHQRKSHAVIFLDIKAAFYSVVKQLVAGTASGMQSLEKVFAKMNLPTDMKEGFLQQTMGVNLIKEATGSAVMANSAAAMLGLTWFVIPESKSLQAPMTGSRPGDPSADVLFSLVLSKVIGVIEERAQQTGIQLSRETTAGQVSNMVTWVDDIAFSLTEDADRLVGRTMDLLGIVQDAMLEHGLSLSYGVGKTAVMISFHGKGATVARQEAEQKYGQGLALMSEHKGKVIIPIVGHYRHLGGFITRSGSRIPELRVRTVGALSKLKPLRRILVHEGLQKEQRSRLIKSLGLSVFTLHAGTLFALTQGEYQVWQAGIHKIYQSLHQRKANGEVQHSTMYQLADAMQSPMPLELMYLCRLRLLVHLFKTGDAYMIAAIVENFEIEKENSWLQGVFHSLKWLENQVGAEHVPEELFQLMDPQVWNWFQAGAHELKGLIKKAEQSHLCKVKSFCELKTHAEVQDQICREMGWTLEEESEKGEESSTSAGFHECTECGAKFDKASSLATHEQRKHNKRVARRRVACDAACRACGRFYHTRPRMIKHLQMAKSGCWIFHLRNYVPMSEEAAAELDEHDRKRGVAAHQKGLVEHSLDQGWRWCTDQELAEWAALGMLPPGQGGRQITLRNATEWTVHNVGQEATKFEHQLLDRATRWNPNPDWIPRGSFTLEHPKGCGGKDNKWTIWDSSFIKQLMLAGDIKLWTILQGPLGQPCAKPTNLLAARLERLGAAIYEGYNKRWRPTTKLGGREGSQWKTARAKAYPPALCRILAQQHIAFAEQQIGEGTTQEPEGLEQALDALANSYDPYWLEARGTKMCSDYNFGKIPEDSVVT</sequence>
<dbReference type="SMART" id="SM00355">
    <property type="entry name" value="ZnF_C2H2"/>
    <property type="match status" value="2"/>
</dbReference>
<dbReference type="Gene3D" id="3.30.420.10">
    <property type="entry name" value="Ribonuclease H-like superfamily/Ribonuclease H"/>
    <property type="match status" value="1"/>
</dbReference>
<dbReference type="PROSITE" id="PS00028">
    <property type="entry name" value="ZINC_FINGER_C2H2_1"/>
    <property type="match status" value="1"/>
</dbReference>
<gene>
    <name evidence="4" type="ORF">C1SCF055_LOCUS3846</name>
</gene>
<feature type="domain" description="C2H2-type" evidence="2">
    <location>
        <begin position="1474"/>
        <end position="1502"/>
    </location>
</feature>
<reference evidence="4" key="1">
    <citation type="submission" date="2022-10" db="EMBL/GenBank/DDBJ databases">
        <authorList>
            <person name="Chen Y."/>
            <person name="Dougan E. K."/>
            <person name="Chan C."/>
            <person name="Rhodes N."/>
            <person name="Thang M."/>
        </authorList>
    </citation>
    <scope>NUCLEOTIDE SEQUENCE</scope>
</reference>
<dbReference type="OrthoDB" id="447450at2759"/>
<name>A0A9P1FGP9_9DINO</name>
<evidence type="ECO:0000259" key="2">
    <source>
        <dbReference type="PROSITE" id="PS50157"/>
    </source>
</evidence>